<evidence type="ECO:0000256" key="1">
    <source>
        <dbReference type="SAM" id="MobiDB-lite"/>
    </source>
</evidence>
<feature type="region of interest" description="Disordered" evidence="1">
    <location>
        <begin position="61"/>
        <end position="101"/>
    </location>
</feature>
<evidence type="ECO:0000256" key="2">
    <source>
        <dbReference type="SAM" id="SignalP"/>
    </source>
</evidence>
<dbReference type="OrthoDB" id="7862318at2759"/>
<dbReference type="AlphaFoldDB" id="B4JC29"/>
<dbReference type="EMBL" id="CH916368">
    <property type="protein sequence ID" value="EDW03042.1"/>
    <property type="molecule type" value="Genomic_DNA"/>
</dbReference>
<dbReference type="KEGG" id="dgr:6561361"/>
<dbReference type="eggNOG" id="ENOG502T95U">
    <property type="taxonomic scope" value="Eukaryota"/>
</dbReference>
<keyword evidence="4" id="KW-1185">Reference proteome</keyword>
<organism evidence="4">
    <name type="scientific">Drosophila grimshawi</name>
    <name type="common">Hawaiian fruit fly</name>
    <name type="synonym">Idiomyia grimshawi</name>
    <dbReference type="NCBI Taxonomy" id="7222"/>
    <lineage>
        <taxon>Eukaryota</taxon>
        <taxon>Metazoa</taxon>
        <taxon>Ecdysozoa</taxon>
        <taxon>Arthropoda</taxon>
        <taxon>Hexapoda</taxon>
        <taxon>Insecta</taxon>
        <taxon>Pterygota</taxon>
        <taxon>Neoptera</taxon>
        <taxon>Endopterygota</taxon>
        <taxon>Diptera</taxon>
        <taxon>Brachycera</taxon>
        <taxon>Muscomorpha</taxon>
        <taxon>Ephydroidea</taxon>
        <taxon>Drosophilidae</taxon>
        <taxon>Drosophila</taxon>
        <taxon>Hawaiian Drosophila</taxon>
    </lineage>
</organism>
<name>B4JC29_DROGR</name>
<feature type="compositionally biased region" description="Acidic residues" evidence="1">
    <location>
        <begin position="88"/>
        <end position="101"/>
    </location>
</feature>
<feature type="signal peptide" evidence="2">
    <location>
        <begin position="1"/>
        <end position="20"/>
    </location>
</feature>
<dbReference type="InParanoid" id="B4JC29"/>
<evidence type="ECO:0000313" key="3">
    <source>
        <dbReference type="EMBL" id="EDW03042.1"/>
    </source>
</evidence>
<protein>
    <submittedName>
        <fullName evidence="3">GH11022</fullName>
    </submittedName>
</protein>
<dbReference type="OMA" id="DPMQPSL"/>
<proteinExistence type="predicted"/>
<sequence>MHLTVVLLCFAALSLTALNALPWSPSDPMQPGLFQHYKNQKQRNLAKIQLLPRNAISFVGPRQATSVEEDEDDGYYDDDYATGNVPEDYADSEEDDYPWRR</sequence>
<dbReference type="PhylomeDB" id="B4JC29"/>
<gene>
    <name evidence="3" type="primary">Dgri\GH11022</name>
    <name evidence="3" type="ORF">Dgri_GH11022</name>
</gene>
<dbReference type="HOGENOM" id="CLU_185523_0_0_1"/>
<dbReference type="Proteomes" id="UP000001070">
    <property type="component" value="Unassembled WGS sequence"/>
</dbReference>
<keyword evidence="2" id="KW-0732">Signal</keyword>
<feature type="compositionally biased region" description="Acidic residues" evidence="1">
    <location>
        <begin position="67"/>
        <end position="80"/>
    </location>
</feature>
<reference evidence="3 4" key="1">
    <citation type="journal article" date="2007" name="Nature">
        <title>Evolution of genes and genomes on the Drosophila phylogeny.</title>
        <authorList>
            <consortium name="Drosophila 12 Genomes Consortium"/>
            <person name="Clark A.G."/>
            <person name="Eisen M.B."/>
            <person name="Smith D.R."/>
            <person name="Bergman C.M."/>
            <person name="Oliver B."/>
            <person name="Markow T.A."/>
            <person name="Kaufman T.C."/>
            <person name="Kellis M."/>
            <person name="Gelbart W."/>
            <person name="Iyer V.N."/>
            <person name="Pollard D.A."/>
            <person name="Sackton T.B."/>
            <person name="Larracuente A.M."/>
            <person name="Singh N.D."/>
            <person name="Abad J.P."/>
            <person name="Abt D.N."/>
            <person name="Adryan B."/>
            <person name="Aguade M."/>
            <person name="Akashi H."/>
            <person name="Anderson W.W."/>
            <person name="Aquadro C.F."/>
            <person name="Ardell D.H."/>
            <person name="Arguello R."/>
            <person name="Artieri C.G."/>
            <person name="Barbash D.A."/>
            <person name="Barker D."/>
            <person name="Barsanti P."/>
            <person name="Batterham P."/>
            <person name="Batzoglou S."/>
            <person name="Begun D."/>
            <person name="Bhutkar A."/>
            <person name="Blanco E."/>
            <person name="Bosak S.A."/>
            <person name="Bradley R.K."/>
            <person name="Brand A.D."/>
            <person name="Brent M.R."/>
            <person name="Brooks A.N."/>
            <person name="Brown R.H."/>
            <person name="Butlin R.K."/>
            <person name="Caggese C."/>
            <person name="Calvi B.R."/>
            <person name="Bernardo de Carvalho A."/>
            <person name="Caspi A."/>
            <person name="Castrezana S."/>
            <person name="Celniker S.E."/>
            <person name="Chang J.L."/>
            <person name="Chapple C."/>
            <person name="Chatterji S."/>
            <person name="Chinwalla A."/>
            <person name="Civetta A."/>
            <person name="Clifton S.W."/>
            <person name="Comeron J.M."/>
            <person name="Costello J.C."/>
            <person name="Coyne J.A."/>
            <person name="Daub J."/>
            <person name="David R.G."/>
            <person name="Delcher A.L."/>
            <person name="Delehaunty K."/>
            <person name="Do C.B."/>
            <person name="Ebling H."/>
            <person name="Edwards K."/>
            <person name="Eickbush T."/>
            <person name="Evans J.D."/>
            <person name="Filipski A."/>
            <person name="Findeiss S."/>
            <person name="Freyhult E."/>
            <person name="Fulton L."/>
            <person name="Fulton R."/>
            <person name="Garcia A.C."/>
            <person name="Gardiner A."/>
            <person name="Garfield D.A."/>
            <person name="Garvin B.E."/>
            <person name="Gibson G."/>
            <person name="Gilbert D."/>
            <person name="Gnerre S."/>
            <person name="Godfrey J."/>
            <person name="Good R."/>
            <person name="Gotea V."/>
            <person name="Gravely B."/>
            <person name="Greenberg A.J."/>
            <person name="Griffiths-Jones S."/>
            <person name="Gross S."/>
            <person name="Guigo R."/>
            <person name="Gustafson E.A."/>
            <person name="Haerty W."/>
            <person name="Hahn M.W."/>
            <person name="Halligan D.L."/>
            <person name="Halpern A.L."/>
            <person name="Halter G.M."/>
            <person name="Han M.V."/>
            <person name="Heger A."/>
            <person name="Hillier L."/>
            <person name="Hinrichs A.S."/>
            <person name="Holmes I."/>
            <person name="Hoskins R.A."/>
            <person name="Hubisz M.J."/>
            <person name="Hultmark D."/>
            <person name="Huntley M.A."/>
            <person name="Jaffe D.B."/>
            <person name="Jagadeeshan S."/>
            <person name="Jeck W.R."/>
            <person name="Johnson J."/>
            <person name="Jones C.D."/>
            <person name="Jordan W.C."/>
            <person name="Karpen G.H."/>
            <person name="Kataoka E."/>
            <person name="Keightley P.D."/>
            <person name="Kheradpour P."/>
            <person name="Kirkness E.F."/>
            <person name="Koerich L.B."/>
            <person name="Kristiansen K."/>
            <person name="Kudrna D."/>
            <person name="Kulathinal R.J."/>
            <person name="Kumar S."/>
            <person name="Kwok R."/>
            <person name="Lander E."/>
            <person name="Langley C.H."/>
            <person name="Lapoint R."/>
            <person name="Lazzaro B.P."/>
            <person name="Lee S.J."/>
            <person name="Levesque L."/>
            <person name="Li R."/>
            <person name="Lin C.F."/>
            <person name="Lin M.F."/>
            <person name="Lindblad-Toh K."/>
            <person name="Llopart A."/>
            <person name="Long M."/>
            <person name="Low L."/>
            <person name="Lozovsky E."/>
            <person name="Lu J."/>
            <person name="Luo M."/>
            <person name="Machado C.A."/>
            <person name="Makalowski W."/>
            <person name="Marzo M."/>
            <person name="Matsuda M."/>
            <person name="Matzkin L."/>
            <person name="McAllister B."/>
            <person name="McBride C.S."/>
            <person name="McKernan B."/>
            <person name="McKernan K."/>
            <person name="Mendez-Lago M."/>
            <person name="Minx P."/>
            <person name="Mollenhauer M.U."/>
            <person name="Montooth K."/>
            <person name="Mount S.M."/>
            <person name="Mu X."/>
            <person name="Myers E."/>
            <person name="Negre B."/>
            <person name="Newfeld S."/>
            <person name="Nielsen R."/>
            <person name="Noor M.A."/>
            <person name="O'Grady P."/>
            <person name="Pachter L."/>
            <person name="Papaceit M."/>
            <person name="Parisi M.J."/>
            <person name="Parisi M."/>
            <person name="Parts L."/>
            <person name="Pedersen J.S."/>
            <person name="Pesole G."/>
            <person name="Phillippy A.M."/>
            <person name="Ponting C.P."/>
            <person name="Pop M."/>
            <person name="Porcelli D."/>
            <person name="Powell J.R."/>
            <person name="Prohaska S."/>
            <person name="Pruitt K."/>
            <person name="Puig M."/>
            <person name="Quesneville H."/>
            <person name="Ram K.R."/>
            <person name="Rand D."/>
            <person name="Rasmussen M.D."/>
            <person name="Reed L.K."/>
            <person name="Reenan R."/>
            <person name="Reily A."/>
            <person name="Remington K.A."/>
            <person name="Rieger T.T."/>
            <person name="Ritchie M.G."/>
            <person name="Robin C."/>
            <person name="Rogers Y.H."/>
            <person name="Rohde C."/>
            <person name="Rozas J."/>
            <person name="Rubenfield M.J."/>
            <person name="Ruiz A."/>
            <person name="Russo S."/>
            <person name="Salzberg S.L."/>
            <person name="Sanchez-Gracia A."/>
            <person name="Saranga D.J."/>
            <person name="Sato H."/>
            <person name="Schaeffer S.W."/>
            <person name="Schatz M.C."/>
            <person name="Schlenke T."/>
            <person name="Schwartz R."/>
            <person name="Segarra C."/>
            <person name="Singh R.S."/>
            <person name="Sirot L."/>
            <person name="Sirota M."/>
            <person name="Sisneros N.B."/>
            <person name="Smith C.D."/>
            <person name="Smith T.F."/>
            <person name="Spieth J."/>
            <person name="Stage D.E."/>
            <person name="Stark A."/>
            <person name="Stephan W."/>
            <person name="Strausberg R.L."/>
            <person name="Strempel S."/>
            <person name="Sturgill D."/>
            <person name="Sutton G."/>
            <person name="Sutton G.G."/>
            <person name="Tao W."/>
            <person name="Teichmann S."/>
            <person name="Tobari Y.N."/>
            <person name="Tomimura Y."/>
            <person name="Tsolas J.M."/>
            <person name="Valente V.L."/>
            <person name="Venter E."/>
            <person name="Venter J.C."/>
            <person name="Vicario S."/>
            <person name="Vieira F.G."/>
            <person name="Vilella A.J."/>
            <person name="Villasante A."/>
            <person name="Walenz B."/>
            <person name="Wang J."/>
            <person name="Wasserman M."/>
            <person name="Watts T."/>
            <person name="Wilson D."/>
            <person name="Wilson R.K."/>
            <person name="Wing R.A."/>
            <person name="Wolfner M.F."/>
            <person name="Wong A."/>
            <person name="Wong G.K."/>
            <person name="Wu C.I."/>
            <person name="Wu G."/>
            <person name="Yamamoto D."/>
            <person name="Yang H.P."/>
            <person name="Yang S.P."/>
            <person name="Yorke J.A."/>
            <person name="Yoshida K."/>
            <person name="Zdobnov E."/>
            <person name="Zhang P."/>
            <person name="Zhang Y."/>
            <person name="Zimin A.V."/>
            <person name="Baldwin J."/>
            <person name="Abdouelleil A."/>
            <person name="Abdulkadir J."/>
            <person name="Abebe A."/>
            <person name="Abera B."/>
            <person name="Abreu J."/>
            <person name="Acer S.C."/>
            <person name="Aftuck L."/>
            <person name="Alexander A."/>
            <person name="An P."/>
            <person name="Anderson E."/>
            <person name="Anderson S."/>
            <person name="Arachi H."/>
            <person name="Azer M."/>
            <person name="Bachantsang P."/>
            <person name="Barry A."/>
            <person name="Bayul T."/>
            <person name="Berlin A."/>
            <person name="Bessette D."/>
            <person name="Bloom T."/>
            <person name="Blye J."/>
            <person name="Boguslavskiy L."/>
            <person name="Bonnet C."/>
            <person name="Boukhgalter B."/>
            <person name="Bourzgui I."/>
            <person name="Brown A."/>
            <person name="Cahill P."/>
            <person name="Channer S."/>
            <person name="Cheshatsang Y."/>
            <person name="Chuda L."/>
            <person name="Citroen M."/>
            <person name="Collymore A."/>
            <person name="Cooke P."/>
            <person name="Costello M."/>
            <person name="D'Aco K."/>
            <person name="Daza R."/>
            <person name="De Haan G."/>
            <person name="DeGray S."/>
            <person name="DeMaso C."/>
            <person name="Dhargay N."/>
            <person name="Dooley K."/>
            <person name="Dooley E."/>
            <person name="Doricent M."/>
            <person name="Dorje P."/>
            <person name="Dorjee K."/>
            <person name="Dupes A."/>
            <person name="Elong R."/>
            <person name="Falk J."/>
            <person name="Farina A."/>
            <person name="Faro S."/>
            <person name="Ferguson D."/>
            <person name="Fisher S."/>
            <person name="Foley C.D."/>
            <person name="Franke A."/>
            <person name="Friedrich D."/>
            <person name="Gadbois L."/>
            <person name="Gearin G."/>
            <person name="Gearin C.R."/>
            <person name="Giannoukos G."/>
            <person name="Goode T."/>
            <person name="Graham J."/>
            <person name="Grandbois E."/>
            <person name="Grewal S."/>
            <person name="Gyaltsen K."/>
            <person name="Hafez N."/>
            <person name="Hagos B."/>
            <person name="Hall J."/>
            <person name="Henson C."/>
            <person name="Hollinger A."/>
            <person name="Honan T."/>
            <person name="Huard M.D."/>
            <person name="Hughes L."/>
            <person name="Hurhula B."/>
            <person name="Husby M.E."/>
            <person name="Kamat A."/>
            <person name="Kanga B."/>
            <person name="Kashin S."/>
            <person name="Khazanovich D."/>
            <person name="Kisner P."/>
            <person name="Lance K."/>
            <person name="Lara M."/>
            <person name="Lee W."/>
            <person name="Lennon N."/>
            <person name="Letendre F."/>
            <person name="LeVine R."/>
            <person name="Lipovsky A."/>
            <person name="Liu X."/>
            <person name="Liu J."/>
            <person name="Liu S."/>
            <person name="Lokyitsang T."/>
            <person name="Lokyitsang Y."/>
            <person name="Lubonja R."/>
            <person name="Lui A."/>
            <person name="MacDonald P."/>
            <person name="Magnisalis V."/>
            <person name="Maru K."/>
            <person name="Matthews C."/>
            <person name="McCusker W."/>
            <person name="McDonough S."/>
            <person name="Mehta T."/>
            <person name="Meldrim J."/>
            <person name="Meneus L."/>
            <person name="Mihai O."/>
            <person name="Mihalev A."/>
            <person name="Mihova T."/>
            <person name="Mittelman R."/>
            <person name="Mlenga V."/>
            <person name="Montmayeur A."/>
            <person name="Mulrain L."/>
            <person name="Navidi A."/>
            <person name="Naylor J."/>
            <person name="Negash T."/>
            <person name="Nguyen T."/>
            <person name="Nguyen N."/>
            <person name="Nicol R."/>
            <person name="Norbu C."/>
            <person name="Norbu N."/>
            <person name="Novod N."/>
            <person name="O'Neill B."/>
            <person name="Osman S."/>
            <person name="Markiewicz E."/>
            <person name="Oyono O.L."/>
            <person name="Patti C."/>
            <person name="Phunkhang P."/>
            <person name="Pierre F."/>
            <person name="Priest M."/>
            <person name="Raghuraman S."/>
            <person name="Rege F."/>
            <person name="Reyes R."/>
            <person name="Rise C."/>
            <person name="Rogov P."/>
            <person name="Ross K."/>
            <person name="Ryan E."/>
            <person name="Settipalli S."/>
            <person name="Shea T."/>
            <person name="Sherpa N."/>
            <person name="Shi L."/>
            <person name="Shih D."/>
            <person name="Sparrow T."/>
            <person name="Spaulding J."/>
            <person name="Stalker J."/>
            <person name="Stange-Thomann N."/>
            <person name="Stavropoulos S."/>
            <person name="Stone C."/>
            <person name="Strader C."/>
            <person name="Tesfaye S."/>
            <person name="Thomson T."/>
            <person name="Thoulutsang Y."/>
            <person name="Thoulutsang D."/>
            <person name="Topham K."/>
            <person name="Topping I."/>
            <person name="Tsamla T."/>
            <person name="Vassiliev H."/>
            <person name="Vo A."/>
            <person name="Wangchuk T."/>
            <person name="Wangdi T."/>
            <person name="Weiand M."/>
            <person name="Wilkinson J."/>
            <person name="Wilson A."/>
            <person name="Yadav S."/>
            <person name="Young G."/>
            <person name="Yu Q."/>
            <person name="Zembek L."/>
            <person name="Zhong D."/>
            <person name="Zimmer A."/>
            <person name="Zwirko Z."/>
            <person name="Jaffe D.B."/>
            <person name="Alvarez P."/>
            <person name="Brockman W."/>
            <person name="Butler J."/>
            <person name="Chin C."/>
            <person name="Gnerre S."/>
            <person name="Grabherr M."/>
            <person name="Kleber M."/>
            <person name="Mauceli E."/>
            <person name="MacCallum I."/>
        </authorList>
    </citation>
    <scope>NUCLEOTIDE SEQUENCE [LARGE SCALE GENOMIC DNA]</scope>
    <source>
        <strain evidence="4">Tucson 15287-2541.00</strain>
    </source>
</reference>
<evidence type="ECO:0000313" key="4">
    <source>
        <dbReference type="Proteomes" id="UP000001070"/>
    </source>
</evidence>
<accession>B4JC29</accession>
<feature type="chain" id="PRO_5002811966" evidence="2">
    <location>
        <begin position="21"/>
        <end position="101"/>
    </location>
</feature>